<dbReference type="PANTHER" id="PTHR30290">
    <property type="entry name" value="PERIPLASMIC BINDING COMPONENT OF ABC TRANSPORTER"/>
    <property type="match status" value="1"/>
</dbReference>
<protein>
    <submittedName>
        <fullName evidence="3">ABC transporter substrate-binding protein</fullName>
    </submittedName>
</protein>
<dbReference type="PROSITE" id="PS51257">
    <property type="entry name" value="PROKAR_LIPOPROTEIN"/>
    <property type="match status" value="1"/>
</dbReference>
<gene>
    <name evidence="3" type="ORF">PUW23_11560</name>
</gene>
<feature type="domain" description="Solute-binding protein family 5" evidence="2">
    <location>
        <begin position="91"/>
        <end position="461"/>
    </location>
</feature>
<proteinExistence type="predicted"/>
<keyword evidence="1" id="KW-0732">Signal</keyword>
<dbReference type="PIRSF" id="PIRSF002741">
    <property type="entry name" value="MppA"/>
    <property type="match status" value="1"/>
</dbReference>
<dbReference type="Proteomes" id="UP001220962">
    <property type="component" value="Chromosome"/>
</dbReference>
<sequence length="546" mass="60462">MRKWFKKMALFPLIGMLLITGCGSQGEGAGTAVGAASGGNASQANQLTIGITNPPLMFNPIDSDGSGSSGAVFTYRYFFDSLIKTTGPLQFELQLAESFETEDNQTFKIALHPDANWTDGTPITAEDVEFTINLIANPNTITTQRSAIFSLDGLNEKGMLPEGKDKLESIKVIDDKHLELRTKTPVDPNLVYERFSDVLIVPKHILSEVNPAELNQNPFWRSPNVTSGPYTFVKYENKSYVELAANPNYYRGAPKIEKVFIKIMPAANMVAQLESGELDMNAAQGVGNIPATEWSTVKSIEGLKTLEEQTRRYNSIEINTKRFPDKKVRQALAYAIDRQMIVDQLMPGTGELQDGPYSNSHPYHDENILKYSYDPELAKQMLAEAGFDMNAPIELIVPTGDRTREMAGNIIQQNFQAIGLKVNQVNFDFPTTVSKLVSGDFDLALSSFGSIIDPDGPATVYRSTAALNDMRYNNPEVDALFDAGMAETDPEKRGEIYDKLQNLIQEDVPLITVYSEFNLMAIGEDINGKGGVVDGMHYDVNTWERR</sequence>
<dbReference type="GO" id="GO:0042597">
    <property type="term" value="C:periplasmic space"/>
    <property type="evidence" value="ECO:0007669"/>
    <property type="project" value="UniProtKB-ARBA"/>
</dbReference>
<dbReference type="GO" id="GO:1904680">
    <property type="term" value="F:peptide transmembrane transporter activity"/>
    <property type="evidence" value="ECO:0007669"/>
    <property type="project" value="TreeGrafter"/>
</dbReference>
<organism evidence="3 4">
    <name type="scientific">Paenibacillus urinalis</name>
    <dbReference type="NCBI Taxonomy" id="521520"/>
    <lineage>
        <taxon>Bacteria</taxon>
        <taxon>Bacillati</taxon>
        <taxon>Bacillota</taxon>
        <taxon>Bacilli</taxon>
        <taxon>Bacillales</taxon>
        <taxon>Paenibacillaceae</taxon>
        <taxon>Paenibacillus</taxon>
    </lineage>
</organism>
<dbReference type="SUPFAM" id="SSF53850">
    <property type="entry name" value="Periplasmic binding protein-like II"/>
    <property type="match status" value="1"/>
</dbReference>
<dbReference type="Pfam" id="PF00496">
    <property type="entry name" value="SBP_bac_5"/>
    <property type="match status" value="1"/>
</dbReference>
<accession>A0AAX3N4Z1</accession>
<dbReference type="InterPro" id="IPR039424">
    <property type="entry name" value="SBP_5"/>
</dbReference>
<dbReference type="AlphaFoldDB" id="A0AAX3N4Z1"/>
<dbReference type="Gene3D" id="3.90.76.10">
    <property type="entry name" value="Dipeptide-binding Protein, Domain 1"/>
    <property type="match status" value="1"/>
</dbReference>
<dbReference type="GO" id="GO:0015833">
    <property type="term" value="P:peptide transport"/>
    <property type="evidence" value="ECO:0007669"/>
    <property type="project" value="TreeGrafter"/>
</dbReference>
<dbReference type="Gene3D" id="3.40.190.10">
    <property type="entry name" value="Periplasmic binding protein-like II"/>
    <property type="match status" value="1"/>
</dbReference>
<dbReference type="Gene3D" id="3.10.105.10">
    <property type="entry name" value="Dipeptide-binding Protein, Domain 3"/>
    <property type="match status" value="1"/>
</dbReference>
<dbReference type="GO" id="GO:0043190">
    <property type="term" value="C:ATP-binding cassette (ABC) transporter complex"/>
    <property type="evidence" value="ECO:0007669"/>
    <property type="project" value="InterPro"/>
</dbReference>
<feature type="chain" id="PRO_5043869935" evidence="1">
    <location>
        <begin position="25"/>
        <end position="546"/>
    </location>
</feature>
<dbReference type="EMBL" id="CP118101">
    <property type="protein sequence ID" value="WDH84806.1"/>
    <property type="molecule type" value="Genomic_DNA"/>
</dbReference>
<name>A0AAX3N4Z1_9BACL</name>
<feature type="signal peptide" evidence="1">
    <location>
        <begin position="1"/>
        <end position="24"/>
    </location>
</feature>
<evidence type="ECO:0000256" key="1">
    <source>
        <dbReference type="SAM" id="SignalP"/>
    </source>
</evidence>
<evidence type="ECO:0000313" key="3">
    <source>
        <dbReference type="EMBL" id="WDH84806.1"/>
    </source>
</evidence>
<evidence type="ECO:0000259" key="2">
    <source>
        <dbReference type="Pfam" id="PF00496"/>
    </source>
</evidence>
<dbReference type="InterPro" id="IPR000914">
    <property type="entry name" value="SBP_5_dom"/>
</dbReference>
<dbReference type="InterPro" id="IPR030678">
    <property type="entry name" value="Peptide/Ni-bd"/>
</dbReference>
<dbReference type="RefSeq" id="WP_274359883.1">
    <property type="nucleotide sequence ID" value="NZ_CP118101.1"/>
</dbReference>
<evidence type="ECO:0000313" key="4">
    <source>
        <dbReference type="Proteomes" id="UP001220962"/>
    </source>
</evidence>
<reference evidence="3" key="1">
    <citation type="submission" date="2023-02" db="EMBL/GenBank/DDBJ databases">
        <title>Pathogen: clinical or host-associated sample.</title>
        <authorList>
            <person name="Hergert J."/>
            <person name="Casey R."/>
            <person name="Wagner J."/>
            <person name="Young E.L."/>
            <person name="Oakeson K.F."/>
        </authorList>
    </citation>
    <scope>NUCLEOTIDE SEQUENCE</scope>
    <source>
        <strain evidence="3">2022CK-00830</strain>
    </source>
</reference>